<dbReference type="Proteomes" id="UP001314170">
    <property type="component" value="Unassembled WGS sequence"/>
</dbReference>
<name>A0AAV1RFC0_9ROSI</name>
<keyword evidence="2 3" id="KW-0732">Signal</keyword>
<feature type="domain" description="Wall-associated receptor kinase galacturonan-binding" evidence="4">
    <location>
        <begin position="31"/>
        <end position="89"/>
    </location>
</feature>
<dbReference type="GO" id="GO:0016020">
    <property type="term" value="C:membrane"/>
    <property type="evidence" value="ECO:0007669"/>
    <property type="project" value="UniProtKB-SubCell"/>
</dbReference>
<protein>
    <recommendedName>
        <fullName evidence="4">Wall-associated receptor kinase galacturonan-binding domain-containing protein</fullName>
    </recommendedName>
</protein>
<evidence type="ECO:0000259" key="4">
    <source>
        <dbReference type="Pfam" id="PF13947"/>
    </source>
</evidence>
<comment type="caution">
    <text evidence="5">The sequence shown here is derived from an EMBL/GenBank/DDBJ whole genome shotgun (WGS) entry which is preliminary data.</text>
</comment>
<evidence type="ECO:0000313" key="6">
    <source>
        <dbReference type="Proteomes" id="UP001314170"/>
    </source>
</evidence>
<dbReference type="AlphaFoldDB" id="A0AAV1RFC0"/>
<gene>
    <name evidence="5" type="ORF">DCAF_LOCUS8844</name>
</gene>
<reference evidence="5 6" key="1">
    <citation type="submission" date="2024-01" db="EMBL/GenBank/DDBJ databases">
        <authorList>
            <person name="Waweru B."/>
        </authorList>
    </citation>
    <scope>NUCLEOTIDE SEQUENCE [LARGE SCALE GENOMIC DNA]</scope>
</reference>
<organism evidence="5 6">
    <name type="scientific">Dovyalis caffra</name>
    <dbReference type="NCBI Taxonomy" id="77055"/>
    <lineage>
        <taxon>Eukaryota</taxon>
        <taxon>Viridiplantae</taxon>
        <taxon>Streptophyta</taxon>
        <taxon>Embryophyta</taxon>
        <taxon>Tracheophyta</taxon>
        <taxon>Spermatophyta</taxon>
        <taxon>Magnoliopsida</taxon>
        <taxon>eudicotyledons</taxon>
        <taxon>Gunneridae</taxon>
        <taxon>Pentapetalae</taxon>
        <taxon>rosids</taxon>
        <taxon>fabids</taxon>
        <taxon>Malpighiales</taxon>
        <taxon>Salicaceae</taxon>
        <taxon>Flacourtieae</taxon>
        <taxon>Dovyalis</taxon>
    </lineage>
</organism>
<comment type="subcellular location">
    <subcellularLocation>
        <location evidence="1">Membrane</location>
        <topology evidence="1">Single-pass membrane protein</topology>
    </subcellularLocation>
</comment>
<evidence type="ECO:0000256" key="1">
    <source>
        <dbReference type="ARBA" id="ARBA00004167"/>
    </source>
</evidence>
<evidence type="ECO:0000256" key="2">
    <source>
        <dbReference type="ARBA" id="ARBA00022729"/>
    </source>
</evidence>
<dbReference type="PANTHER" id="PTHR33491">
    <property type="entry name" value="OSJNBA0016N04.9 PROTEIN"/>
    <property type="match status" value="1"/>
</dbReference>
<proteinExistence type="predicted"/>
<accession>A0AAV1RFC0</accession>
<dbReference type="GO" id="GO:0030247">
    <property type="term" value="F:polysaccharide binding"/>
    <property type="evidence" value="ECO:0007669"/>
    <property type="project" value="InterPro"/>
</dbReference>
<evidence type="ECO:0000256" key="3">
    <source>
        <dbReference type="SAM" id="SignalP"/>
    </source>
</evidence>
<sequence>MAMQFELLVILLLGPLDAMLASAQSMAKPNCEAQCENIDIPYSFGMEVGCYLNERFIIHCNSKNTLYLSINTIDLEVLRIFVDEGTIQVNFLIFYSRNCGGRKSNPIIANLEGTHLRAQNGTDLLRK</sequence>
<dbReference type="Pfam" id="PF13947">
    <property type="entry name" value="GUB_WAK_bind"/>
    <property type="match status" value="1"/>
</dbReference>
<evidence type="ECO:0000313" key="5">
    <source>
        <dbReference type="EMBL" id="CAK7332169.1"/>
    </source>
</evidence>
<dbReference type="EMBL" id="CAWUPB010000913">
    <property type="protein sequence ID" value="CAK7332169.1"/>
    <property type="molecule type" value="Genomic_DNA"/>
</dbReference>
<feature type="chain" id="PRO_5043359676" description="Wall-associated receptor kinase galacturonan-binding domain-containing protein" evidence="3">
    <location>
        <begin position="24"/>
        <end position="127"/>
    </location>
</feature>
<keyword evidence="6" id="KW-1185">Reference proteome</keyword>
<feature type="signal peptide" evidence="3">
    <location>
        <begin position="1"/>
        <end position="23"/>
    </location>
</feature>
<dbReference type="InterPro" id="IPR025287">
    <property type="entry name" value="WAK_GUB"/>
</dbReference>